<name>Q6SFQ3_9BACT</name>
<dbReference type="Pfam" id="PF04205">
    <property type="entry name" value="FMN_bind"/>
    <property type="match status" value="1"/>
</dbReference>
<reference evidence="2" key="2">
    <citation type="submission" date="2003-12" db="EMBL/GenBank/DDBJ databases">
        <title>Monterey Bay Coastal Ocean Microbial Observatory environmental clone sequencing.</title>
        <authorList>
            <person name="DeLong E.F."/>
        </authorList>
    </citation>
    <scope>NUCLEOTIDE SEQUENCE</scope>
</reference>
<proteinExistence type="predicted"/>
<gene>
    <name evidence="2" type="ORF">MBMO_EBAC000-36A07.4</name>
</gene>
<dbReference type="SMART" id="SM00900">
    <property type="entry name" value="FMN_bind"/>
    <property type="match status" value="1"/>
</dbReference>
<dbReference type="EMBL" id="AY458647">
    <property type="protein sequence ID" value="AAR38159.1"/>
    <property type="molecule type" value="Genomic_DNA"/>
</dbReference>
<dbReference type="AlphaFoldDB" id="Q6SFQ3"/>
<dbReference type="InterPro" id="IPR007329">
    <property type="entry name" value="FMN-bd"/>
</dbReference>
<evidence type="ECO:0000259" key="1">
    <source>
        <dbReference type="SMART" id="SM00900"/>
    </source>
</evidence>
<sequence>MFYLTWMMLIVILLASSLYARGVYQTDKDFLDEVYDNAPPKSKKIMLVGKIRKSVEKILEHPYGSLRIRYWKKDKKTAWILEEIGKVEPITFGVVIKDNQIQDIKVLEFREIRGWEVKYPAFRKQFEGASYDGMKLDRDVDGISGATLSVWAMTSIAELSLFLDQYVKNK</sequence>
<feature type="domain" description="FMN-binding" evidence="1">
    <location>
        <begin position="85"/>
        <end position="164"/>
    </location>
</feature>
<dbReference type="GO" id="GO:0010181">
    <property type="term" value="F:FMN binding"/>
    <property type="evidence" value="ECO:0007669"/>
    <property type="project" value="InterPro"/>
</dbReference>
<reference evidence="2" key="1">
    <citation type="submission" date="2003-11" db="EMBL/GenBank/DDBJ databases">
        <authorList>
            <person name="Heidelberg J.F."/>
            <person name="Eisen J.A."/>
            <person name="Nelson W.C."/>
            <person name="DeLong E.F."/>
        </authorList>
    </citation>
    <scope>NUCLEOTIDE SEQUENCE</scope>
</reference>
<dbReference type="GO" id="GO:0016020">
    <property type="term" value="C:membrane"/>
    <property type="evidence" value="ECO:0007669"/>
    <property type="project" value="InterPro"/>
</dbReference>
<accession>Q6SFQ3</accession>
<protein>
    <recommendedName>
        <fullName evidence="1">FMN-binding domain-containing protein</fullName>
    </recommendedName>
</protein>
<evidence type="ECO:0000313" key="2">
    <source>
        <dbReference type="EMBL" id="AAR38159.1"/>
    </source>
</evidence>
<organism evidence="2">
    <name type="scientific">uncultured marine bacterium 580</name>
    <dbReference type="NCBI Taxonomy" id="257400"/>
    <lineage>
        <taxon>Bacteria</taxon>
        <taxon>environmental samples</taxon>
    </lineage>
</organism>